<comment type="caution">
    <text evidence="2">The sequence shown here is derived from an EMBL/GenBank/DDBJ whole genome shotgun (WGS) entry which is preliminary data.</text>
</comment>
<protein>
    <submittedName>
        <fullName evidence="2">Uncharacterized protein</fullName>
    </submittedName>
</protein>
<dbReference type="AlphaFoldDB" id="A0AAD1UM79"/>
<name>A0AAD1UM79_EUPCR</name>
<keyword evidence="3" id="KW-1185">Reference proteome</keyword>
<evidence type="ECO:0000256" key="1">
    <source>
        <dbReference type="SAM" id="MobiDB-lite"/>
    </source>
</evidence>
<evidence type="ECO:0000313" key="3">
    <source>
        <dbReference type="Proteomes" id="UP001295684"/>
    </source>
</evidence>
<evidence type="ECO:0000313" key="2">
    <source>
        <dbReference type="EMBL" id="CAI2367680.1"/>
    </source>
</evidence>
<reference evidence="2" key="1">
    <citation type="submission" date="2023-07" db="EMBL/GenBank/DDBJ databases">
        <authorList>
            <consortium name="AG Swart"/>
            <person name="Singh M."/>
            <person name="Singh A."/>
            <person name="Seah K."/>
            <person name="Emmerich C."/>
        </authorList>
    </citation>
    <scope>NUCLEOTIDE SEQUENCE</scope>
    <source>
        <strain evidence="2">DP1</strain>
    </source>
</reference>
<dbReference type="EMBL" id="CAMPGE010008793">
    <property type="protein sequence ID" value="CAI2367680.1"/>
    <property type="molecule type" value="Genomic_DNA"/>
</dbReference>
<feature type="compositionally biased region" description="Basic and acidic residues" evidence="1">
    <location>
        <begin position="323"/>
        <end position="339"/>
    </location>
</feature>
<gene>
    <name evidence="2" type="ORF">ECRASSUSDP1_LOCUS8968</name>
</gene>
<dbReference type="Proteomes" id="UP001295684">
    <property type="component" value="Unassembled WGS sequence"/>
</dbReference>
<feature type="compositionally biased region" description="Basic residues" evidence="1">
    <location>
        <begin position="82"/>
        <end position="91"/>
    </location>
</feature>
<proteinExistence type="predicted"/>
<feature type="compositionally biased region" description="Acidic residues" evidence="1">
    <location>
        <begin position="344"/>
        <end position="357"/>
    </location>
</feature>
<feature type="region of interest" description="Disordered" evidence="1">
    <location>
        <begin position="56"/>
        <end position="91"/>
    </location>
</feature>
<organism evidence="2 3">
    <name type="scientific">Euplotes crassus</name>
    <dbReference type="NCBI Taxonomy" id="5936"/>
    <lineage>
        <taxon>Eukaryota</taxon>
        <taxon>Sar</taxon>
        <taxon>Alveolata</taxon>
        <taxon>Ciliophora</taxon>
        <taxon>Intramacronucleata</taxon>
        <taxon>Spirotrichea</taxon>
        <taxon>Hypotrichia</taxon>
        <taxon>Euplotida</taxon>
        <taxon>Euplotidae</taxon>
        <taxon>Moneuplotes</taxon>
    </lineage>
</organism>
<sequence>MEKTDIKKYISFDWDLFDSSTSKSEDSKTSYGFELSDVDVSDDYDPTVIYGKIEEEKQKQSSYSSTTTRAMTKISDNDAVSKKRRKRGKGKKMIDLALKDIQESKECESTQLEDFKTEVEDGSNKGKKKKKYKNKYTKKWKEKYEKYYKNKKKFILDLIREEEGPFLFKLQLQYHHRVSKKKSKEPKETLAEADKDGNTIPAEKLKSKLLAFFKASQFKPEEGEKQKKMKKEHVILNYDKIKITNPKNNQLKAFVTVYSREDGVQLYDYFFKLKSKKFSSAIYLITSNETLKKHTIREMKNHEEKKKKQKEIKQAEEIAKIEKEKRLDPIDEIDAKPDQLSEAPTDEYCDEADNEED</sequence>
<feature type="region of interest" description="Disordered" evidence="1">
    <location>
        <begin position="323"/>
        <end position="357"/>
    </location>
</feature>
<accession>A0AAD1UM79</accession>